<evidence type="ECO:0000256" key="13">
    <source>
        <dbReference type="SAM" id="Phobius"/>
    </source>
</evidence>
<reference evidence="15 16" key="1">
    <citation type="journal article" date="2020" name="Nat. Commun.">
        <title>Donkey genomes provide new insights into domestication and selection for coat color.</title>
        <authorList>
            <person name="Wang"/>
            <person name="C."/>
            <person name="Li"/>
            <person name="H."/>
            <person name="Guo"/>
            <person name="Y."/>
            <person name="Huang"/>
            <person name="J."/>
            <person name="Sun"/>
            <person name="Y."/>
            <person name="Min"/>
            <person name="J."/>
            <person name="Wang"/>
            <person name="J."/>
            <person name="Fang"/>
            <person name="X."/>
            <person name="Zhao"/>
            <person name="Z."/>
            <person name="Wang"/>
            <person name="S."/>
            <person name="Zhang"/>
            <person name="Y."/>
            <person name="Liu"/>
            <person name="Q."/>
            <person name="Jiang"/>
            <person name="Q."/>
            <person name="Wang"/>
            <person name="X."/>
            <person name="Guo"/>
            <person name="Y."/>
            <person name="Yang"/>
            <person name="C."/>
            <person name="Wang"/>
            <person name="Y."/>
            <person name="Tian"/>
            <person name="F."/>
            <person name="Zhuang"/>
            <person name="G."/>
            <person name="Fan"/>
            <person name="Y."/>
            <person name="Gao"/>
            <person name="Q."/>
            <person name="Li"/>
            <person name="Y."/>
            <person name="Ju"/>
            <person name="Z."/>
            <person name="Li"/>
            <person name="J."/>
            <person name="Li"/>
            <person name="R."/>
            <person name="Hou"/>
            <person name="M."/>
            <person name="Yang"/>
            <person name="G."/>
            <person name="Liu"/>
            <person name="G."/>
            <person name="Liu"/>
            <person name="W."/>
            <person name="Guo"/>
            <person name="J."/>
            <person name="Pan"/>
            <person name="S."/>
            <person name="Fan"/>
            <person name="G."/>
            <person name="Zhang"/>
            <person name="W."/>
            <person name="Zhang"/>
            <person name="R."/>
            <person name="Yu"/>
            <person name="J."/>
            <person name="Zhang"/>
            <person name="X."/>
            <person name="Yin"/>
            <person name="Q."/>
            <person name="Ji"/>
            <person name="C."/>
            <person name="Jin"/>
            <person name="Y."/>
            <person name="Yue"/>
            <person name="G."/>
            <person name="Liu"/>
            <person name="M."/>
            <person name="Xu"/>
            <person name="J."/>
            <person name="Liu"/>
            <person name="S."/>
            <person name="Jordana"/>
            <person name="J."/>
            <person name="Noce"/>
            <person name="A."/>
            <person name="Amills"/>
            <person name="M."/>
            <person name="Wu"/>
            <person name="D.D."/>
            <person name="Li"/>
            <person name="S."/>
            <person name="Zhou"/>
            <person name="X. and Zhong"/>
            <person name="J."/>
        </authorList>
    </citation>
    <scope>NUCLEOTIDE SEQUENCE [LARGE SCALE GENOMIC DNA]</scope>
</reference>
<comment type="similarity">
    <text evidence="2 11">Belongs to the MHC class II family.</text>
</comment>
<dbReference type="PROSITE" id="PS00290">
    <property type="entry name" value="IG_MHC"/>
    <property type="match status" value="1"/>
</dbReference>
<dbReference type="PANTHER" id="PTHR19944:SF50">
    <property type="entry name" value="HLA CLASS II HISTOCOMPATIBILITY ANTIGEN, DM ALPHA CHAIN"/>
    <property type="match status" value="1"/>
</dbReference>
<dbReference type="GO" id="GO:0042613">
    <property type="term" value="C:MHC class II protein complex"/>
    <property type="evidence" value="ECO:0007669"/>
    <property type="project" value="UniProtKB-KW"/>
</dbReference>
<dbReference type="SMART" id="SM00920">
    <property type="entry name" value="MHC_II_alpha"/>
    <property type="match status" value="1"/>
</dbReference>
<evidence type="ECO:0000256" key="4">
    <source>
        <dbReference type="ARBA" id="ARBA00022859"/>
    </source>
</evidence>
<dbReference type="GO" id="GO:0023026">
    <property type="term" value="F:MHC class II protein complex binding"/>
    <property type="evidence" value="ECO:0007669"/>
    <property type="project" value="Ensembl"/>
</dbReference>
<dbReference type="GO" id="GO:0002503">
    <property type="term" value="P:peptide antigen assembly with MHC class II protein complex"/>
    <property type="evidence" value="ECO:0007669"/>
    <property type="project" value="Ensembl"/>
</dbReference>
<dbReference type="InterPro" id="IPR001003">
    <property type="entry name" value="MHC_II_a_N"/>
</dbReference>
<feature type="domain" description="Ig-like" evidence="14">
    <location>
        <begin position="211"/>
        <end position="296"/>
    </location>
</feature>
<keyword evidence="8" id="KW-1015">Disulfide bond</keyword>
<evidence type="ECO:0000256" key="8">
    <source>
        <dbReference type="ARBA" id="ARBA00023157"/>
    </source>
</evidence>
<dbReference type="SUPFAM" id="SSF54452">
    <property type="entry name" value="MHC antigen-recognition domain"/>
    <property type="match status" value="1"/>
</dbReference>
<evidence type="ECO:0000313" key="16">
    <source>
        <dbReference type="Proteomes" id="UP000694387"/>
    </source>
</evidence>
<evidence type="ECO:0000256" key="6">
    <source>
        <dbReference type="ARBA" id="ARBA00023130"/>
    </source>
</evidence>
<evidence type="ECO:0000256" key="3">
    <source>
        <dbReference type="ARBA" id="ARBA00022692"/>
    </source>
</evidence>
<evidence type="ECO:0000256" key="12">
    <source>
        <dbReference type="SAM" id="MobiDB-lite"/>
    </source>
</evidence>
<dbReference type="InterPro" id="IPR011162">
    <property type="entry name" value="MHC_I/II-like_Ag-recog"/>
</dbReference>
<evidence type="ECO:0000256" key="5">
    <source>
        <dbReference type="ARBA" id="ARBA00022989"/>
    </source>
</evidence>
<evidence type="ECO:0000256" key="9">
    <source>
        <dbReference type="ARBA" id="ARBA00023180"/>
    </source>
</evidence>
<evidence type="ECO:0000256" key="7">
    <source>
        <dbReference type="ARBA" id="ARBA00023136"/>
    </source>
</evidence>
<evidence type="ECO:0000256" key="10">
    <source>
        <dbReference type="ARBA" id="ARBA00023182"/>
    </source>
</evidence>
<protein>
    <submittedName>
        <fullName evidence="15">Major histocompatibility complex, class II, DM alpha</fullName>
    </submittedName>
</protein>
<keyword evidence="16" id="KW-1185">Reference proteome</keyword>
<dbReference type="Gene3D" id="3.10.320.10">
    <property type="entry name" value="Class II Histocompatibility Antigen, M Beta Chain, Chain B, domain 1"/>
    <property type="match status" value="1"/>
</dbReference>
<gene>
    <name evidence="15" type="primary">HLA-DMA</name>
</gene>
<evidence type="ECO:0000256" key="11">
    <source>
        <dbReference type="RuleBase" id="RU004238"/>
    </source>
</evidence>
<dbReference type="GO" id="GO:0031902">
    <property type="term" value="C:late endosome membrane"/>
    <property type="evidence" value="ECO:0007669"/>
    <property type="project" value="Ensembl"/>
</dbReference>
<dbReference type="InterPro" id="IPR007110">
    <property type="entry name" value="Ig-like_dom"/>
</dbReference>
<dbReference type="InterPro" id="IPR013783">
    <property type="entry name" value="Ig-like_fold"/>
</dbReference>
<dbReference type="GO" id="GO:0002250">
    <property type="term" value="P:adaptive immune response"/>
    <property type="evidence" value="ECO:0007669"/>
    <property type="project" value="UniProtKB-KW"/>
</dbReference>
<dbReference type="Gene3D" id="2.60.40.10">
    <property type="entry name" value="Immunoglobulins"/>
    <property type="match status" value="1"/>
</dbReference>
<dbReference type="AlphaFoldDB" id="A0A9L0IB92"/>
<organism evidence="15 16">
    <name type="scientific">Equus asinus</name>
    <name type="common">Donkey</name>
    <name type="synonym">Equus africanus asinus</name>
    <dbReference type="NCBI Taxonomy" id="9793"/>
    <lineage>
        <taxon>Eukaryota</taxon>
        <taxon>Metazoa</taxon>
        <taxon>Chordata</taxon>
        <taxon>Craniata</taxon>
        <taxon>Vertebrata</taxon>
        <taxon>Euteleostomi</taxon>
        <taxon>Mammalia</taxon>
        <taxon>Eutheria</taxon>
        <taxon>Laurasiatheria</taxon>
        <taxon>Perissodactyla</taxon>
        <taxon>Equidae</taxon>
        <taxon>Equus</taxon>
    </lineage>
</organism>
<keyword evidence="6" id="KW-1064">Adaptive immunity</keyword>
<keyword evidence="9" id="KW-0325">Glycoprotein</keyword>
<proteinExistence type="inferred from homology"/>
<name>A0A9L0IB92_EQUAS</name>
<reference evidence="15" key="2">
    <citation type="submission" date="2025-08" db="UniProtKB">
        <authorList>
            <consortium name="Ensembl"/>
        </authorList>
    </citation>
    <scope>IDENTIFICATION</scope>
</reference>
<dbReference type="Proteomes" id="UP000694387">
    <property type="component" value="Chromosome 8"/>
</dbReference>
<dbReference type="InterPro" id="IPR050160">
    <property type="entry name" value="MHC/Immunoglobulin"/>
</dbReference>
<feature type="transmembrane region" description="Helical" evidence="13">
    <location>
        <begin position="324"/>
        <end position="344"/>
    </location>
</feature>
<reference evidence="15" key="3">
    <citation type="submission" date="2025-09" db="UniProtKB">
        <authorList>
            <consortium name="Ensembl"/>
        </authorList>
    </citation>
    <scope>IDENTIFICATION</scope>
</reference>
<keyword evidence="3 13" id="KW-0812">Transmembrane</keyword>
<dbReference type="GeneTree" id="ENSGT00940000161157"/>
<dbReference type="InterPro" id="IPR014745">
    <property type="entry name" value="MHC_II_a/b_N"/>
</dbReference>
<comment type="subcellular location">
    <subcellularLocation>
        <location evidence="1">Membrane</location>
        <topology evidence="1">Single-pass type I membrane protein</topology>
    </subcellularLocation>
</comment>
<accession>A0A9L0IB92</accession>
<evidence type="ECO:0000313" key="15">
    <source>
        <dbReference type="Ensembl" id="ENSEASP00005035019.1"/>
    </source>
</evidence>
<dbReference type="SUPFAM" id="SSF48726">
    <property type="entry name" value="Immunoglobulin"/>
    <property type="match status" value="1"/>
</dbReference>
<sequence>CRCFFTCPASYPAVVDPVPPTRLSVRVQHGCRSPGTCTAQAQGCDRIGGGGRSAGGREHSSSAQASGSVPRLRWRAWERALWVGRKRARRADLPPQRPFLHCPGPGGAAGEACLRSLSAAPTPVWRDDLQNHTFLHTIYCQDWSPSVGLSETYDEDQLFSFDFSQNVRVPRLPEFTDWAQKAGDSSNIFFDKTFCQEMIQEIGPNLEGQIPVSRGIPITEVYTLKPLEFGKPNTLVCSVSNLFPPTLTVNWQHQFSPVEGAGPTFVSAVDGLSFQAFSYLNFTPAPNDVYSCIVTHEIDGYTAIAYWVPQNALPSDLLENVLCGVAFGLGVLGIIVGLVLIIYFRRPCSGG</sequence>
<dbReference type="InterPro" id="IPR036179">
    <property type="entry name" value="Ig-like_dom_sf"/>
</dbReference>
<dbReference type="Pfam" id="PF07654">
    <property type="entry name" value="C1-set"/>
    <property type="match status" value="1"/>
</dbReference>
<dbReference type="Pfam" id="PF00993">
    <property type="entry name" value="MHC_II_alpha"/>
    <property type="match status" value="1"/>
</dbReference>
<dbReference type="GO" id="GO:0009986">
    <property type="term" value="C:cell surface"/>
    <property type="evidence" value="ECO:0007669"/>
    <property type="project" value="Ensembl"/>
</dbReference>
<keyword evidence="10" id="KW-0491">MHC II</keyword>
<dbReference type="GO" id="GO:0005765">
    <property type="term" value="C:lysosomal membrane"/>
    <property type="evidence" value="ECO:0007669"/>
    <property type="project" value="Ensembl"/>
</dbReference>
<evidence type="ECO:0000256" key="2">
    <source>
        <dbReference type="ARBA" id="ARBA00007394"/>
    </source>
</evidence>
<dbReference type="PANTHER" id="PTHR19944">
    <property type="entry name" value="MHC CLASS II-RELATED"/>
    <property type="match status" value="1"/>
</dbReference>
<feature type="region of interest" description="Disordered" evidence="12">
    <location>
        <begin position="48"/>
        <end position="67"/>
    </location>
</feature>
<evidence type="ECO:0000259" key="14">
    <source>
        <dbReference type="PROSITE" id="PS50835"/>
    </source>
</evidence>
<keyword evidence="4" id="KW-0391">Immunity</keyword>
<dbReference type="InterPro" id="IPR003006">
    <property type="entry name" value="Ig/MHC_CS"/>
</dbReference>
<keyword evidence="5 13" id="KW-1133">Transmembrane helix</keyword>
<dbReference type="Ensembl" id="ENSEAST00005041584.1">
    <property type="protein sequence ID" value="ENSEASP00005035019.1"/>
    <property type="gene ID" value="ENSEASG00005020764.2"/>
</dbReference>
<keyword evidence="7 13" id="KW-0472">Membrane</keyword>
<dbReference type="PROSITE" id="PS50835">
    <property type="entry name" value="IG_LIKE"/>
    <property type="match status" value="1"/>
</dbReference>
<evidence type="ECO:0000256" key="1">
    <source>
        <dbReference type="ARBA" id="ARBA00004479"/>
    </source>
</evidence>
<dbReference type="SMART" id="SM00407">
    <property type="entry name" value="IGc1"/>
    <property type="match status" value="1"/>
</dbReference>
<dbReference type="InterPro" id="IPR003597">
    <property type="entry name" value="Ig_C1-set"/>
</dbReference>